<feature type="coiled-coil region" evidence="1">
    <location>
        <begin position="107"/>
        <end position="190"/>
    </location>
</feature>
<evidence type="ECO:0008006" key="5">
    <source>
        <dbReference type="Google" id="ProtNLM"/>
    </source>
</evidence>
<feature type="compositionally biased region" description="Polar residues" evidence="2">
    <location>
        <begin position="82"/>
        <end position="92"/>
    </location>
</feature>
<proteinExistence type="predicted"/>
<keyword evidence="4" id="KW-1185">Reference proteome</keyword>
<dbReference type="EMBL" id="VCAU01000004">
    <property type="protein sequence ID" value="KAF9894389.1"/>
    <property type="molecule type" value="Genomic_DNA"/>
</dbReference>
<dbReference type="Proteomes" id="UP001194746">
    <property type="component" value="Unassembled WGS sequence"/>
</dbReference>
<accession>A0AAD4GY03</accession>
<name>A0AAD4GY03_ASPNN</name>
<evidence type="ECO:0000313" key="3">
    <source>
        <dbReference type="EMBL" id="KAF9894389.1"/>
    </source>
</evidence>
<feature type="region of interest" description="Disordered" evidence="2">
    <location>
        <begin position="1"/>
        <end position="28"/>
    </location>
</feature>
<feature type="region of interest" description="Disordered" evidence="2">
    <location>
        <begin position="50"/>
        <end position="95"/>
    </location>
</feature>
<evidence type="ECO:0000256" key="1">
    <source>
        <dbReference type="SAM" id="Coils"/>
    </source>
</evidence>
<organism evidence="3 4">
    <name type="scientific">Aspergillus nanangensis</name>
    <dbReference type="NCBI Taxonomy" id="2582783"/>
    <lineage>
        <taxon>Eukaryota</taxon>
        <taxon>Fungi</taxon>
        <taxon>Dikarya</taxon>
        <taxon>Ascomycota</taxon>
        <taxon>Pezizomycotina</taxon>
        <taxon>Eurotiomycetes</taxon>
        <taxon>Eurotiomycetidae</taxon>
        <taxon>Eurotiales</taxon>
        <taxon>Aspergillaceae</taxon>
        <taxon>Aspergillus</taxon>
        <taxon>Aspergillus subgen. Circumdati</taxon>
    </lineage>
</organism>
<dbReference type="AlphaFoldDB" id="A0AAD4GY03"/>
<reference evidence="3" key="2">
    <citation type="submission" date="2020-02" db="EMBL/GenBank/DDBJ databases">
        <authorList>
            <person name="Gilchrist C.L.M."/>
            <person name="Chooi Y.-H."/>
        </authorList>
    </citation>
    <scope>NUCLEOTIDE SEQUENCE</scope>
    <source>
        <strain evidence="3">MST-FP2251</strain>
    </source>
</reference>
<comment type="caution">
    <text evidence="3">The sequence shown here is derived from an EMBL/GenBank/DDBJ whole genome shotgun (WGS) entry which is preliminary data.</text>
</comment>
<feature type="compositionally biased region" description="Polar residues" evidence="2">
    <location>
        <begin position="61"/>
        <end position="72"/>
    </location>
</feature>
<gene>
    <name evidence="3" type="ORF">FE257_007892</name>
</gene>
<evidence type="ECO:0000313" key="4">
    <source>
        <dbReference type="Proteomes" id="UP001194746"/>
    </source>
</evidence>
<feature type="compositionally biased region" description="Basic and acidic residues" evidence="2">
    <location>
        <begin position="14"/>
        <end position="25"/>
    </location>
</feature>
<protein>
    <recommendedName>
        <fullName evidence="5">SWI5-dependent HO expression protein 3</fullName>
    </recommendedName>
</protein>
<evidence type="ECO:0000256" key="2">
    <source>
        <dbReference type="SAM" id="MobiDB-lite"/>
    </source>
</evidence>
<sequence>MPSMARFGRAKKPPKPEEADDDAHANRHLLLPAPRVNLLHIEPQLNMHQYNEIPIPPPSSTHPNGKTTTHPTNGDDDHHSKSPPNNDGSEWSSAVGHAATGKSGRVIHNLQEEIARLTRECGVYRSRAEETQRMNEAYKTQVQNMTERLGNLEQANETNLQSIARKDKKMDELRGELKTERDRRVQADADKAKATQLMGEARDDFHRESAELREIASHARSQYEVLAAQGQRDRGEQTKRLGVVREEIAALKRRQEEKGPVLGRLEEIAAEKDGEIERAKGRFEALFKEYERYREAHDGEVARLVEKARSADQRVDAVLAELRDTEGRMKWVMRVKDEVKDAE</sequence>
<reference evidence="3" key="1">
    <citation type="journal article" date="2019" name="Beilstein J. Org. Chem.">
        <title>Nanangenines: drimane sesquiterpenoids as the dominant metabolite cohort of a novel Australian fungus, Aspergillus nanangensis.</title>
        <authorList>
            <person name="Lacey H.J."/>
            <person name="Gilchrist C.L.M."/>
            <person name="Crombie A."/>
            <person name="Kalaitzis J.A."/>
            <person name="Vuong D."/>
            <person name="Rutledge P.J."/>
            <person name="Turner P."/>
            <person name="Pitt J.I."/>
            <person name="Lacey E."/>
            <person name="Chooi Y.H."/>
            <person name="Piggott A.M."/>
        </authorList>
    </citation>
    <scope>NUCLEOTIDE SEQUENCE</scope>
    <source>
        <strain evidence="3">MST-FP2251</strain>
    </source>
</reference>
<keyword evidence="1" id="KW-0175">Coiled coil</keyword>